<sequence>PVVRFFLVDQPTYRRPSSFPDHDTPARHNTSKHVLDLEMPGNPGNDAKIVQTVLDGSLDMAVVERGADRVRGLIGRWRPEPAEVDADAHHALARELAAECAVLLKNTGDVLPIGPDVRTIAVVGRFATEPRFQGGGSSHINPTRVDSPLEEIKKLAGDRIITADAEGADLAIVFAGLTDSQESEGYDRETLDLPADQVELIRTTAATARRTVVVLANGGVVSLEGWHDEVDAILEGRLLGQAGGGALADLLFGVVNPSGRLAETIPLRLEDTPSYLNFPGEQHHVRYGEGVMVGYRYYDTAKQAVRYPFGYGLSYTSFEVGDLVVTATGDDSVTARVAVTNTGLRAGKHVVQLYVSTIAGPVRRPVRELRDFTKVALEPGQSTVVQFTLGSRAFAYYDVVEGRWVVAPGEYTVQIGADASTIVAEQTVRLSGDLMAKELTLESSVGEWFAHPVVGPVLMRHLSAGMTREQQEQAAEHADMLRMIESLPMHQFISPMGVQIPDEAVKEMLDLSRSAAQATAL</sequence>
<dbReference type="PANTHER" id="PTHR42715">
    <property type="entry name" value="BETA-GLUCOSIDASE"/>
    <property type="match status" value="1"/>
</dbReference>
<dbReference type="Proteomes" id="UP000479526">
    <property type="component" value="Unassembled WGS sequence"/>
</dbReference>
<dbReference type="SUPFAM" id="SSF52279">
    <property type="entry name" value="Beta-D-glucan exohydrolase, C-terminal domain"/>
    <property type="match status" value="1"/>
</dbReference>
<proteinExistence type="inferred from homology"/>
<comment type="similarity">
    <text evidence="1">Belongs to the glycosyl hydrolase 3 family.</text>
</comment>
<dbReference type="SMART" id="SM01217">
    <property type="entry name" value="Fn3_like"/>
    <property type="match status" value="1"/>
</dbReference>
<dbReference type="GO" id="GO:0008422">
    <property type="term" value="F:beta-glucosidase activity"/>
    <property type="evidence" value="ECO:0007669"/>
    <property type="project" value="UniProtKB-ARBA"/>
</dbReference>
<gene>
    <name evidence="6" type="ORF">GT755_37470</name>
</gene>
<feature type="non-terminal residue" evidence="6">
    <location>
        <position position="1"/>
    </location>
</feature>
<dbReference type="InterPro" id="IPR002772">
    <property type="entry name" value="Glyco_hydro_3_C"/>
</dbReference>
<dbReference type="FunFam" id="2.60.40.10:FF:000495">
    <property type="entry name" value="Periplasmic beta-glucosidase"/>
    <property type="match status" value="1"/>
</dbReference>
<dbReference type="InterPro" id="IPR013783">
    <property type="entry name" value="Ig-like_fold"/>
</dbReference>
<dbReference type="EMBL" id="WXEW01000016">
    <property type="protein sequence ID" value="NAS27347.1"/>
    <property type="molecule type" value="Genomic_DNA"/>
</dbReference>
<accession>A0A7C9J8C5</accession>
<name>A0A7C9J8C5_9ACTN</name>
<evidence type="ECO:0000256" key="1">
    <source>
        <dbReference type="ARBA" id="ARBA00005336"/>
    </source>
</evidence>
<keyword evidence="7" id="KW-1185">Reference proteome</keyword>
<protein>
    <recommendedName>
        <fullName evidence="4">Exo-alpha-(1-&gt;6)-L-arabinopyranosidase</fullName>
    </recommendedName>
</protein>
<dbReference type="AlphaFoldDB" id="A0A7C9J8C5"/>
<evidence type="ECO:0000313" key="7">
    <source>
        <dbReference type="Proteomes" id="UP000479526"/>
    </source>
</evidence>
<evidence type="ECO:0000256" key="3">
    <source>
        <dbReference type="ARBA" id="ARBA00058905"/>
    </source>
</evidence>
<dbReference type="InterPro" id="IPR026891">
    <property type="entry name" value="Fn3-like"/>
</dbReference>
<keyword evidence="2" id="KW-0378">Hydrolase</keyword>
<evidence type="ECO:0000256" key="2">
    <source>
        <dbReference type="ARBA" id="ARBA00022801"/>
    </source>
</evidence>
<dbReference type="InterPro" id="IPR050288">
    <property type="entry name" value="Cellulose_deg_GH3"/>
</dbReference>
<dbReference type="GO" id="GO:0005975">
    <property type="term" value="P:carbohydrate metabolic process"/>
    <property type="evidence" value="ECO:0007669"/>
    <property type="project" value="InterPro"/>
</dbReference>
<reference evidence="6 7" key="1">
    <citation type="submission" date="2020-01" db="EMBL/GenBank/DDBJ databases">
        <title>Herbidospora sp. NEAU-GS84 nov., a novel actinomycete isolated from soil.</title>
        <authorList>
            <person name="Han L."/>
        </authorList>
    </citation>
    <scope>NUCLEOTIDE SEQUENCE [LARGE SCALE GENOMIC DNA]</scope>
    <source>
        <strain evidence="6 7">NEAU-GS84</strain>
    </source>
</reference>
<feature type="domain" description="Fibronectin type III-like" evidence="5">
    <location>
        <begin position="349"/>
        <end position="419"/>
    </location>
</feature>
<comment type="caution">
    <text evidence="6">The sequence shown here is derived from an EMBL/GenBank/DDBJ whole genome shotgun (WGS) entry which is preliminary data.</text>
</comment>
<comment type="function">
    <text evidence="3">Catalyzes the hydrolysis of a non-reducing terminal alpha-L-arabinopyranosidic linkage in ginsenoside Rb2 (alpha-L-arabinopyranosyl-(1-&gt;6)-alpha-D-glucopyranosyl) to release alpha-D-glucopyranosyl (Rd). It is not able to hydrolyze alpha-L-arabinofuranosyl-(1-&gt;6)-alpha-D-glucopyranosyl (Rc).</text>
</comment>
<dbReference type="Gene3D" id="2.60.40.10">
    <property type="entry name" value="Immunoglobulins"/>
    <property type="match status" value="1"/>
</dbReference>
<evidence type="ECO:0000259" key="5">
    <source>
        <dbReference type="SMART" id="SM01217"/>
    </source>
</evidence>
<dbReference type="Pfam" id="PF01915">
    <property type="entry name" value="Glyco_hydro_3_C"/>
    <property type="match status" value="1"/>
</dbReference>
<dbReference type="InterPro" id="IPR036881">
    <property type="entry name" value="Glyco_hydro_3_C_sf"/>
</dbReference>
<dbReference type="Gene3D" id="3.40.50.1700">
    <property type="entry name" value="Glycoside hydrolase family 3 C-terminal domain"/>
    <property type="match status" value="1"/>
</dbReference>
<organism evidence="6 7">
    <name type="scientific">Herbidospora solisilvae</name>
    <dbReference type="NCBI Taxonomy" id="2696284"/>
    <lineage>
        <taxon>Bacteria</taxon>
        <taxon>Bacillati</taxon>
        <taxon>Actinomycetota</taxon>
        <taxon>Actinomycetes</taxon>
        <taxon>Streptosporangiales</taxon>
        <taxon>Streptosporangiaceae</taxon>
        <taxon>Herbidospora</taxon>
    </lineage>
</organism>
<dbReference type="PANTHER" id="PTHR42715:SF10">
    <property type="entry name" value="BETA-GLUCOSIDASE"/>
    <property type="match status" value="1"/>
</dbReference>
<dbReference type="Pfam" id="PF14310">
    <property type="entry name" value="Fn3-like"/>
    <property type="match status" value="1"/>
</dbReference>
<evidence type="ECO:0000313" key="6">
    <source>
        <dbReference type="EMBL" id="NAS27347.1"/>
    </source>
</evidence>
<evidence type="ECO:0000256" key="4">
    <source>
        <dbReference type="ARBA" id="ARBA00074219"/>
    </source>
</evidence>